<evidence type="ECO:0000313" key="3">
    <source>
        <dbReference type="EMBL" id="KAK3370893.1"/>
    </source>
</evidence>
<comment type="caution">
    <text evidence="3">The sequence shown here is derived from an EMBL/GenBank/DDBJ whole genome shotgun (WGS) entry which is preliminary data.</text>
</comment>
<dbReference type="AlphaFoldDB" id="A0AAE0K639"/>
<keyword evidence="4" id="KW-1185">Reference proteome</keyword>
<sequence length="331" mass="35941">MDSSQKSPPMAKTGLPRPYSQDVETKERFHSVDLEDGTRNNQNNKSKITTRRCPNMCPFYTVGLILSCLGLCLAFSGIAISSARAGARAGLDATQAQISVSAARPRSTATTPVTGAHTVTVTTTVFVSPTTPLAQAKRDATIAQQLNAYPSWLIGAGPVVPDPTAKPRLSIDDLETPLMAAELNNLESAARHGGYPFEWRGRAFAEPDHGDANINLAQLGQQPIAAAKAEALTTATPLLAARDSGDLLKKRQPGSWTYWDWNRNTRDPYKPTRTIKRPEEPSALSDYLDVQHVPGSRGDRKIDKLGHIGWPEVANRPDPRKRGEGEDDCSH</sequence>
<keyword evidence="2" id="KW-0812">Transmembrane</keyword>
<proteinExistence type="predicted"/>
<name>A0AAE0K639_9PEZI</name>
<feature type="region of interest" description="Disordered" evidence="1">
    <location>
        <begin position="291"/>
        <end position="331"/>
    </location>
</feature>
<dbReference type="Proteomes" id="UP001287356">
    <property type="component" value="Unassembled WGS sequence"/>
</dbReference>
<evidence type="ECO:0008006" key="5">
    <source>
        <dbReference type="Google" id="ProtNLM"/>
    </source>
</evidence>
<reference evidence="3" key="2">
    <citation type="submission" date="2023-06" db="EMBL/GenBank/DDBJ databases">
        <authorList>
            <consortium name="Lawrence Berkeley National Laboratory"/>
            <person name="Haridas S."/>
            <person name="Hensen N."/>
            <person name="Bonometti L."/>
            <person name="Westerberg I."/>
            <person name="Brannstrom I.O."/>
            <person name="Guillou S."/>
            <person name="Cros-Aarteil S."/>
            <person name="Calhoun S."/>
            <person name="Kuo A."/>
            <person name="Mondo S."/>
            <person name="Pangilinan J."/>
            <person name="Riley R."/>
            <person name="Labutti K."/>
            <person name="Andreopoulos B."/>
            <person name="Lipzen A."/>
            <person name="Chen C."/>
            <person name="Yanf M."/>
            <person name="Daum C."/>
            <person name="Ng V."/>
            <person name="Clum A."/>
            <person name="Steindorff A."/>
            <person name="Ohm R."/>
            <person name="Martin F."/>
            <person name="Silar P."/>
            <person name="Natvig D."/>
            <person name="Lalanne C."/>
            <person name="Gautier V."/>
            <person name="Ament-Velasquez S.L."/>
            <person name="Kruys A."/>
            <person name="Hutchinson M.I."/>
            <person name="Powell A.J."/>
            <person name="Barry K."/>
            <person name="Miller A.N."/>
            <person name="Grigoriev I.V."/>
            <person name="Debuchy R."/>
            <person name="Gladieux P."/>
            <person name="Thoren M.H."/>
            <person name="Johannesson H."/>
        </authorList>
    </citation>
    <scope>NUCLEOTIDE SEQUENCE</scope>
    <source>
        <strain evidence="3">CBS 958.72</strain>
    </source>
</reference>
<feature type="compositionally biased region" description="Basic and acidic residues" evidence="1">
    <location>
        <begin position="297"/>
        <end position="306"/>
    </location>
</feature>
<feature type="region of interest" description="Disordered" evidence="1">
    <location>
        <begin position="1"/>
        <end position="48"/>
    </location>
</feature>
<feature type="transmembrane region" description="Helical" evidence="2">
    <location>
        <begin position="57"/>
        <end position="80"/>
    </location>
</feature>
<evidence type="ECO:0000313" key="4">
    <source>
        <dbReference type="Proteomes" id="UP001287356"/>
    </source>
</evidence>
<accession>A0AAE0K639</accession>
<evidence type="ECO:0000256" key="2">
    <source>
        <dbReference type="SAM" id="Phobius"/>
    </source>
</evidence>
<evidence type="ECO:0000256" key="1">
    <source>
        <dbReference type="SAM" id="MobiDB-lite"/>
    </source>
</evidence>
<feature type="compositionally biased region" description="Basic and acidic residues" evidence="1">
    <location>
        <begin position="23"/>
        <end position="38"/>
    </location>
</feature>
<organism evidence="3 4">
    <name type="scientific">Lasiosphaeria ovina</name>
    <dbReference type="NCBI Taxonomy" id="92902"/>
    <lineage>
        <taxon>Eukaryota</taxon>
        <taxon>Fungi</taxon>
        <taxon>Dikarya</taxon>
        <taxon>Ascomycota</taxon>
        <taxon>Pezizomycotina</taxon>
        <taxon>Sordariomycetes</taxon>
        <taxon>Sordariomycetidae</taxon>
        <taxon>Sordariales</taxon>
        <taxon>Lasiosphaeriaceae</taxon>
        <taxon>Lasiosphaeria</taxon>
    </lineage>
</organism>
<keyword evidence="2" id="KW-1133">Transmembrane helix</keyword>
<dbReference type="EMBL" id="JAULSN010000005">
    <property type="protein sequence ID" value="KAK3370893.1"/>
    <property type="molecule type" value="Genomic_DNA"/>
</dbReference>
<protein>
    <recommendedName>
        <fullName evidence="5">Transmembrane protein</fullName>
    </recommendedName>
</protein>
<keyword evidence="2" id="KW-0472">Membrane</keyword>
<feature type="compositionally biased region" description="Basic and acidic residues" evidence="1">
    <location>
        <begin position="315"/>
        <end position="331"/>
    </location>
</feature>
<reference evidence="3" key="1">
    <citation type="journal article" date="2023" name="Mol. Phylogenet. Evol.">
        <title>Genome-scale phylogeny and comparative genomics of the fungal order Sordariales.</title>
        <authorList>
            <person name="Hensen N."/>
            <person name="Bonometti L."/>
            <person name="Westerberg I."/>
            <person name="Brannstrom I.O."/>
            <person name="Guillou S."/>
            <person name="Cros-Aarteil S."/>
            <person name="Calhoun S."/>
            <person name="Haridas S."/>
            <person name="Kuo A."/>
            <person name="Mondo S."/>
            <person name="Pangilinan J."/>
            <person name="Riley R."/>
            <person name="LaButti K."/>
            <person name="Andreopoulos B."/>
            <person name="Lipzen A."/>
            <person name="Chen C."/>
            <person name="Yan M."/>
            <person name="Daum C."/>
            <person name="Ng V."/>
            <person name="Clum A."/>
            <person name="Steindorff A."/>
            <person name="Ohm R.A."/>
            <person name="Martin F."/>
            <person name="Silar P."/>
            <person name="Natvig D.O."/>
            <person name="Lalanne C."/>
            <person name="Gautier V."/>
            <person name="Ament-Velasquez S.L."/>
            <person name="Kruys A."/>
            <person name="Hutchinson M.I."/>
            <person name="Powell A.J."/>
            <person name="Barry K."/>
            <person name="Miller A.N."/>
            <person name="Grigoriev I.V."/>
            <person name="Debuchy R."/>
            <person name="Gladieux P."/>
            <person name="Hiltunen Thoren M."/>
            <person name="Johannesson H."/>
        </authorList>
    </citation>
    <scope>NUCLEOTIDE SEQUENCE</scope>
    <source>
        <strain evidence="3">CBS 958.72</strain>
    </source>
</reference>
<gene>
    <name evidence="3" type="ORF">B0T24DRAFT_680040</name>
</gene>